<comment type="caution">
    <text evidence="1">The sequence shown here is derived from an EMBL/GenBank/DDBJ whole genome shotgun (WGS) entry which is preliminary data.</text>
</comment>
<sequence>MQIDINKAITPDILSSFKVAVMCLDQQNTDFVQVCLQQGIHYTDISADYSFLSKVEQLRPTNGSQGATAVLSVGLAPGLTNLLALQASRQLDKVDEIHISIMLGLGDSHGRAAIEWTVDNLRQNFSTLEQGETVERVSFTDGRATDFGSDMGTRTAYRFNFADQHILQRTLQSSVATRLCFDSEWVTKGIAALKRARALRLLNVPRVRELMMNLLSSIQIGKPIYAVKVEARGWKQNKPALAECFLRGSHEADATAAAAAVVATKLYAAELPQGIYHIEEWFDYTAFEKPLTGVVEMAERLTLFPPGLNFYKLGRRVSP</sequence>
<keyword evidence="2" id="KW-1185">Reference proteome</keyword>
<dbReference type="Gene3D" id="3.30.360.10">
    <property type="entry name" value="Dihydrodipicolinate Reductase, domain 2"/>
    <property type="match status" value="1"/>
</dbReference>
<accession>A0ABT9FSY6</accession>
<name>A0ABT9FSY6_9BACL</name>
<proteinExistence type="predicted"/>
<organism evidence="1 2">
    <name type="scientific">Paenibacillus zeirhizosphaerae</name>
    <dbReference type="NCBI Taxonomy" id="2987519"/>
    <lineage>
        <taxon>Bacteria</taxon>
        <taxon>Bacillati</taxon>
        <taxon>Bacillota</taxon>
        <taxon>Bacilli</taxon>
        <taxon>Bacillales</taxon>
        <taxon>Paenibacillaceae</taxon>
        <taxon>Paenibacillus</taxon>
    </lineage>
</organism>
<dbReference type="PANTHER" id="PTHR43796:SF2">
    <property type="entry name" value="CARBOXYNORSPERMIDINE SYNTHASE"/>
    <property type="match status" value="1"/>
</dbReference>
<dbReference type="Gene3D" id="3.40.50.720">
    <property type="entry name" value="NAD(P)-binding Rossmann-like Domain"/>
    <property type="match status" value="1"/>
</dbReference>
<dbReference type="EMBL" id="JAPCKK010000016">
    <property type="protein sequence ID" value="MDP4097851.1"/>
    <property type="molecule type" value="Genomic_DNA"/>
</dbReference>
<dbReference type="RefSeq" id="WP_305755422.1">
    <property type="nucleotide sequence ID" value="NZ_JAPCKK010000016.1"/>
</dbReference>
<evidence type="ECO:0000313" key="1">
    <source>
        <dbReference type="EMBL" id="MDP4097851.1"/>
    </source>
</evidence>
<protein>
    <submittedName>
        <fullName evidence="1">Saccharopine dehydrogenase</fullName>
    </submittedName>
</protein>
<gene>
    <name evidence="1" type="ORF">OIN60_13830</name>
</gene>
<reference evidence="1 2" key="1">
    <citation type="submission" date="2022-10" db="EMBL/GenBank/DDBJ databases">
        <title>Paenibacillus description and whole genome data of maize root bacterial community.</title>
        <authorList>
            <person name="Marton D."/>
            <person name="Farkas M."/>
            <person name="Cserhati M."/>
        </authorList>
    </citation>
    <scope>NUCLEOTIDE SEQUENCE [LARGE SCALE GENOMIC DNA]</scope>
    <source>
        <strain evidence="1 2">P96</strain>
    </source>
</reference>
<dbReference type="Proteomes" id="UP001241848">
    <property type="component" value="Unassembled WGS sequence"/>
</dbReference>
<dbReference type="PANTHER" id="PTHR43796">
    <property type="entry name" value="CARBOXYNORSPERMIDINE SYNTHASE"/>
    <property type="match status" value="1"/>
</dbReference>
<evidence type="ECO:0000313" key="2">
    <source>
        <dbReference type="Proteomes" id="UP001241848"/>
    </source>
</evidence>